<accession>A0AAF0C6B0</accession>
<name>A0AAF0C6B0_9GAMM</name>
<dbReference type="InterPro" id="IPR050832">
    <property type="entry name" value="Bact_Acetyltransf"/>
</dbReference>
<dbReference type="InterPro" id="IPR000182">
    <property type="entry name" value="GNAT_dom"/>
</dbReference>
<evidence type="ECO:0000259" key="3">
    <source>
        <dbReference type="PROSITE" id="PS51186"/>
    </source>
</evidence>
<dbReference type="EMBL" id="CP059735">
    <property type="protein sequence ID" value="WDE01845.1"/>
    <property type="molecule type" value="Genomic_DNA"/>
</dbReference>
<dbReference type="PROSITE" id="PS51186">
    <property type="entry name" value="GNAT"/>
    <property type="match status" value="1"/>
</dbReference>
<dbReference type="Gene3D" id="3.40.630.30">
    <property type="match status" value="1"/>
</dbReference>
<keyword evidence="1" id="KW-0808">Transferase</keyword>
<dbReference type="KEGG" id="tact:SG35_010730"/>
<feature type="domain" description="N-acetyltransferase" evidence="3">
    <location>
        <begin position="14"/>
        <end position="154"/>
    </location>
</feature>
<dbReference type="SUPFAM" id="SSF55729">
    <property type="entry name" value="Acyl-CoA N-acyltransferases (Nat)"/>
    <property type="match status" value="1"/>
</dbReference>
<evidence type="ECO:0000256" key="2">
    <source>
        <dbReference type="ARBA" id="ARBA00023315"/>
    </source>
</evidence>
<evidence type="ECO:0000313" key="4">
    <source>
        <dbReference type="EMBL" id="WDE01845.1"/>
    </source>
</evidence>
<proteinExistence type="predicted"/>
<keyword evidence="2" id="KW-0012">Acyltransferase</keyword>
<sequence>MAISCRVLTAKDSLDYRRVRLESLKLHPECFGSNYERELKMPKLYFEQVIENASPKGLMLGAFHESELVGLCGLIASSPGAVEIIQMYVATEHRRTGVGLKLLSLAKQCLNGLNARSLVLSVFEDNTNALKTYEKAGFSISQRENAQLYMTFNL</sequence>
<organism evidence="4 5">
    <name type="scientific">Thalassomonas actiniarum</name>
    <dbReference type="NCBI Taxonomy" id="485447"/>
    <lineage>
        <taxon>Bacteria</taxon>
        <taxon>Pseudomonadati</taxon>
        <taxon>Pseudomonadota</taxon>
        <taxon>Gammaproteobacteria</taxon>
        <taxon>Alteromonadales</taxon>
        <taxon>Colwelliaceae</taxon>
        <taxon>Thalassomonas</taxon>
    </lineage>
</organism>
<dbReference type="Pfam" id="PF00583">
    <property type="entry name" value="Acetyltransf_1"/>
    <property type="match status" value="1"/>
</dbReference>
<keyword evidence="5" id="KW-1185">Reference proteome</keyword>
<dbReference type="AlphaFoldDB" id="A0AAF0C6B0"/>
<dbReference type="InterPro" id="IPR016181">
    <property type="entry name" value="Acyl_CoA_acyltransferase"/>
</dbReference>
<evidence type="ECO:0000256" key="1">
    <source>
        <dbReference type="ARBA" id="ARBA00022679"/>
    </source>
</evidence>
<reference evidence="4 5" key="2">
    <citation type="journal article" date="2022" name="Mar. Drugs">
        <title>Bioassay-Guided Fractionation Leads to the Detection of Cholic Acid Generated by the Rare Thalassomonas sp.</title>
        <authorList>
            <person name="Pheiffer F."/>
            <person name="Schneider Y.K."/>
            <person name="Hansen E.H."/>
            <person name="Andersen J.H."/>
            <person name="Isaksson J."/>
            <person name="Busche T."/>
            <person name="R C."/>
            <person name="Kalinowski J."/>
            <person name="Zyl L.V."/>
            <person name="Trindade M."/>
        </authorList>
    </citation>
    <scope>NUCLEOTIDE SEQUENCE [LARGE SCALE GENOMIC DNA]</scope>
    <source>
        <strain evidence="4 5">A5K-106</strain>
    </source>
</reference>
<dbReference type="Proteomes" id="UP000032568">
    <property type="component" value="Chromosome"/>
</dbReference>
<gene>
    <name evidence="4" type="ORF">SG35_010730</name>
</gene>
<evidence type="ECO:0000313" key="5">
    <source>
        <dbReference type="Proteomes" id="UP000032568"/>
    </source>
</evidence>
<dbReference type="CDD" id="cd04301">
    <property type="entry name" value="NAT_SF"/>
    <property type="match status" value="1"/>
</dbReference>
<dbReference type="PANTHER" id="PTHR43877">
    <property type="entry name" value="AMINOALKYLPHOSPHONATE N-ACETYLTRANSFERASE-RELATED-RELATED"/>
    <property type="match status" value="1"/>
</dbReference>
<protein>
    <submittedName>
        <fullName evidence="4">GNAT family N-acetyltransferase</fullName>
    </submittedName>
</protein>
<reference evidence="4 5" key="1">
    <citation type="journal article" date="2015" name="Genome Announc.">
        <title>Draft Genome Sequences of Marine Isolates of Thalassomonas viridans and Thalassomonas actiniarum.</title>
        <authorList>
            <person name="Olonade I."/>
            <person name="van Zyl L.J."/>
            <person name="Trindade M."/>
        </authorList>
    </citation>
    <scope>NUCLEOTIDE SEQUENCE [LARGE SCALE GENOMIC DNA]</scope>
    <source>
        <strain evidence="4 5">A5K-106</strain>
    </source>
</reference>
<dbReference type="GO" id="GO:0016747">
    <property type="term" value="F:acyltransferase activity, transferring groups other than amino-acyl groups"/>
    <property type="evidence" value="ECO:0007669"/>
    <property type="project" value="InterPro"/>
</dbReference>